<feature type="chain" id="PRO_5024338103" evidence="1">
    <location>
        <begin position="21"/>
        <end position="113"/>
    </location>
</feature>
<reference evidence="2 3" key="1">
    <citation type="submission" date="2019-05" db="EMBL/GenBank/DDBJ databases">
        <title>Genome sequence of Klebsiella sp strain TOUT106.</title>
        <authorList>
            <person name="Rahi P."/>
            <person name="Chaudhari D."/>
        </authorList>
    </citation>
    <scope>NUCLEOTIDE SEQUENCE [LARGE SCALE GENOMIC DNA]</scope>
    <source>
        <strain evidence="2 3">TOUT106</strain>
    </source>
</reference>
<evidence type="ECO:0000313" key="3">
    <source>
        <dbReference type="Proteomes" id="UP000307430"/>
    </source>
</evidence>
<organism evidence="2 3">
    <name type="scientific">Klebsiella indica</name>
    <dbReference type="NCBI Taxonomy" id="2582917"/>
    <lineage>
        <taxon>Bacteria</taxon>
        <taxon>Pseudomonadati</taxon>
        <taxon>Pseudomonadota</taxon>
        <taxon>Gammaproteobacteria</taxon>
        <taxon>Enterobacterales</taxon>
        <taxon>Enterobacteriaceae</taxon>
        <taxon>Klebsiella/Raoultella group</taxon>
        <taxon>Klebsiella</taxon>
    </lineage>
</organism>
<comment type="caution">
    <text evidence="2">The sequence shown here is derived from an EMBL/GenBank/DDBJ whole genome shotgun (WGS) entry which is preliminary data.</text>
</comment>
<evidence type="ECO:0000256" key="1">
    <source>
        <dbReference type="SAM" id="SignalP"/>
    </source>
</evidence>
<dbReference type="AlphaFoldDB" id="A0A5R9LGB7"/>
<dbReference type="Pfam" id="PF10709">
    <property type="entry name" value="DUF2511"/>
    <property type="match status" value="1"/>
</dbReference>
<accession>A0A5R9LGB7</accession>
<dbReference type="EMBL" id="VCHQ01000018">
    <property type="protein sequence ID" value="TLV15571.1"/>
    <property type="molecule type" value="Genomic_DNA"/>
</dbReference>
<sequence length="113" mass="12420">MMKKIVLTMLLLASSGAALAAPQVITVSRFEVGKENWAFNREEVMLTCRPGNALFAINPSTLVQYPLNEVAEQQMKAGTINAQPISVIQIDDPQRPGHKMPLTPFIARAQKLC</sequence>
<gene>
    <name evidence="2" type="ORF">FE839_14300</name>
</gene>
<protein>
    <submittedName>
        <fullName evidence="2">DUF2511 domain-containing protein</fullName>
    </submittedName>
</protein>
<proteinExistence type="predicted"/>
<evidence type="ECO:0000313" key="2">
    <source>
        <dbReference type="EMBL" id="TLV15571.1"/>
    </source>
</evidence>
<feature type="signal peptide" evidence="1">
    <location>
        <begin position="1"/>
        <end position="20"/>
    </location>
</feature>
<dbReference type="InterPro" id="IPR019648">
    <property type="entry name" value="YebY"/>
</dbReference>
<keyword evidence="1" id="KW-0732">Signal</keyword>
<dbReference type="Proteomes" id="UP000307430">
    <property type="component" value="Unassembled WGS sequence"/>
</dbReference>
<name>A0A5R9LGB7_9ENTR</name>
<keyword evidence="3" id="KW-1185">Reference proteome</keyword>